<keyword evidence="5" id="KW-1185">Reference proteome</keyword>
<organism evidence="4 5">
    <name type="scientific">Nocardia carnea</name>
    <dbReference type="NCBI Taxonomy" id="37328"/>
    <lineage>
        <taxon>Bacteria</taxon>
        <taxon>Bacillati</taxon>
        <taxon>Actinomycetota</taxon>
        <taxon>Actinomycetes</taxon>
        <taxon>Mycobacteriales</taxon>
        <taxon>Nocardiaceae</taxon>
        <taxon>Nocardia</taxon>
    </lineage>
</organism>
<feature type="domain" description="Calcineurin-like phosphoesterase" evidence="3">
    <location>
        <begin position="1"/>
        <end position="204"/>
    </location>
</feature>
<dbReference type="InterPro" id="IPR016538">
    <property type="entry name" value="UCP008292"/>
</dbReference>
<keyword evidence="1" id="KW-0479">Metal-binding</keyword>
<gene>
    <name evidence="4" type="ORF">ACH4WX_29450</name>
</gene>
<accession>A0ABW7TXC2</accession>
<reference evidence="4 5" key="1">
    <citation type="submission" date="2024-10" db="EMBL/GenBank/DDBJ databases">
        <title>The Natural Products Discovery Center: Release of the First 8490 Sequenced Strains for Exploring Actinobacteria Biosynthetic Diversity.</title>
        <authorList>
            <person name="Kalkreuter E."/>
            <person name="Kautsar S.A."/>
            <person name="Yang D."/>
            <person name="Bader C.D."/>
            <person name="Teijaro C.N."/>
            <person name="Fluegel L."/>
            <person name="Davis C.M."/>
            <person name="Simpson J.R."/>
            <person name="Lauterbach L."/>
            <person name="Steele A.D."/>
            <person name="Gui C."/>
            <person name="Meng S."/>
            <person name="Li G."/>
            <person name="Viehrig K."/>
            <person name="Ye F."/>
            <person name="Su P."/>
            <person name="Kiefer A.F."/>
            <person name="Nichols A."/>
            <person name="Cepeda A.J."/>
            <person name="Yan W."/>
            <person name="Fan B."/>
            <person name="Jiang Y."/>
            <person name="Adhikari A."/>
            <person name="Zheng C.-J."/>
            <person name="Schuster L."/>
            <person name="Cowan T.M."/>
            <person name="Smanski M.J."/>
            <person name="Chevrette M.G."/>
            <person name="De Carvalho L.P.S."/>
            <person name="Shen B."/>
        </authorList>
    </citation>
    <scope>NUCLEOTIDE SEQUENCE [LARGE SCALE GENOMIC DNA]</scope>
    <source>
        <strain evidence="4 5">NPDC020568</strain>
    </source>
</reference>
<dbReference type="PANTHER" id="PTHR31302">
    <property type="entry name" value="TRANSMEMBRANE PROTEIN WITH METALLOPHOSPHOESTERASE DOMAIN-RELATED"/>
    <property type="match status" value="1"/>
</dbReference>
<keyword evidence="2" id="KW-0378">Hydrolase</keyword>
<dbReference type="InterPro" id="IPR029052">
    <property type="entry name" value="Metallo-depent_PP-like"/>
</dbReference>
<evidence type="ECO:0000256" key="1">
    <source>
        <dbReference type="ARBA" id="ARBA00022723"/>
    </source>
</evidence>
<dbReference type="SUPFAM" id="SSF56300">
    <property type="entry name" value="Metallo-dependent phosphatases"/>
    <property type="match status" value="1"/>
</dbReference>
<evidence type="ECO:0000256" key="2">
    <source>
        <dbReference type="ARBA" id="ARBA00022801"/>
    </source>
</evidence>
<name>A0ABW7TXC2_9NOCA</name>
<dbReference type="Proteomes" id="UP001611263">
    <property type="component" value="Unassembled WGS sequence"/>
</dbReference>
<evidence type="ECO:0000313" key="4">
    <source>
        <dbReference type="EMBL" id="MFI1464858.1"/>
    </source>
</evidence>
<comment type="caution">
    <text evidence="4">The sequence shown here is derived from an EMBL/GenBank/DDBJ whole genome shotgun (WGS) entry which is preliminary data.</text>
</comment>
<dbReference type="PIRSF" id="PIRSF008292">
    <property type="entry name" value="UCP008292"/>
    <property type="match status" value="1"/>
</dbReference>
<evidence type="ECO:0000313" key="5">
    <source>
        <dbReference type="Proteomes" id="UP001611263"/>
    </source>
</evidence>
<proteinExistence type="predicted"/>
<dbReference type="RefSeq" id="WP_033246840.1">
    <property type="nucleotide sequence ID" value="NZ_JBIRUQ010000011.1"/>
</dbReference>
<dbReference type="Pfam" id="PF00149">
    <property type="entry name" value="Metallophos"/>
    <property type="match status" value="1"/>
</dbReference>
<dbReference type="GeneID" id="93504871"/>
<sequence length="251" mass="25883">MRIAAVGDVHLGTDSRGLLRPALRELPALADVLLLAGDLTKHGTPAEAEVVAREFAEVGVPVVAVLGNHDHHSDAAAEMTGLLESCGITVLEGAATTLDIDGTTLGIAGTKGFGGGFAGKCASVFGERLMREFAGHTVELATALDTALAELDTDITVVLTHYSPVSDTLHGEPREIYPFLGSYLLGEPIDTHGADLAVHGHAHAGTERGSTPGGIRVRNVAQPVIGKAFAVYELQPGADSTAARDRTVVSG</sequence>
<protein>
    <submittedName>
        <fullName evidence="4">Metallophosphoesterase</fullName>
    </submittedName>
</protein>
<dbReference type="PANTHER" id="PTHR31302:SF31">
    <property type="entry name" value="PHOSPHODIESTERASE YAEI"/>
    <property type="match status" value="1"/>
</dbReference>
<dbReference type="InterPro" id="IPR051158">
    <property type="entry name" value="Metallophosphoesterase_sf"/>
</dbReference>
<dbReference type="Gene3D" id="3.60.21.10">
    <property type="match status" value="1"/>
</dbReference>
<dbReference type="InterPro" id="IPR004843">
    <property type="entry name" value="Calcineurin-like_PHP"/>
</dbReference>
<evidence type="ECO:0000259" key="3">
    <source>
        <dbReference type="Pfam" id="PF00149"/>
    </source>
</evidence>
<dbReference type="EMBL" id="JBIRUQ010000011">
    <property type="protein sequence ID" value="MFI1464858.1"/>
    <property type="molecule type" value="Genomic_DNA"/>
</dbReference>